<keyword evidence="3" id="KW-1185">Reference proteome</keyword>
<dbReference type="RefSeq" id="XP_056080181.1">
    <property type="nucleotide sequence ID" value="XM_056222252.1"/>
</dbReference>
<dbReference type="PANTHER" id="PTHR17630:SF44">
    <property type="entry name" value="PROTEIN AIM2"/>
    <property type="match status" value="1"/>
</dbReference>
<dbReference type="GeneID" id="80916277"/>
<dbReference type="Proteomes" id="UP001161438">
    <property type="component" value="Chromosome 1"/>
</dbReference>
<organism evidence="2 3">
    <name type="scientific">Saccharomyces mikatae IFO 1815</name>
    <dbReference type="NCBI Taxonomy" id="226126"/>
    <lineage>
        <taxon>Eukaryota</taxon>
        <taxon>Fungi</taxon>
        <taxon>Dikarya</taxon>
        <taxon>Ascomycota</taxon>
        <taxon>Saccharomycotina</taxon>
        <taxon>Saccharomycetes</taxon>
        <taxon>Saccharomycetales</taxon>
        <taxon>Saccharomycetaceae</taxon>
        <taxon>Saccharomyces</taxon>
    </lineage>
</organism>
<feature type="domain" description="Dienelactone hydrolase" evidence="1">
    <location>
        <begin position="30"/>
        <end position="243"/>
    </location>
</feature>
<evidence type="ECO:0000313" key="3">
    <source>
        <dbReference type="Proteomes" id="UP001161438"/>
    </source>
</evidence>
<dbReference type="AlphaFoldDB" id="A0AA35IUA7"/>
<dbReference type="SUPFAM" id="SSF53474">
    <property type="entry name" value="alpha/beta-Hydrolases"/>
    <property type="match status" value="1"/>
</dbReference>
<dbReference type="GO" id="GO:0016787">
    <property type="term" value="F:hydrolase activity"/>
    <property type="evidence" value="ECO:0007669"/>
    <property type="project" value="InterPro"/>
</dbReference>
<dbReference type="InterPro" id="IPR029058">
    <property type="entry name" value="AB_hydrolase_fold"/>
</dbReference>
<dbReference type="InterPro" id="IPR002925">
    <property type="entry name" value="Dienelactn_hydro"/>
</dbReference>
<dbReference type="Gene3D" id="3.40.50.1820">
    <property type="entry name" value="alpha/beta hydrolase"/>
    <property type="match status" value="1"/>
</dbReference>
<reference evidence="2" key="1">
    <citation type="submission" date="2022-10" db="EMBL/GenBank/DDBJ databases">
        <authorList>
            <person name="Byrne P K."/>
        </authorList>
    </citation>
    <scope>NUCLEOTIDE SEQUENCE</scope>
    <source>
        <strain evidence="2">IFO1815</strain>
    </source>
</reference>
<evidence type="ECO:0000313" key="2">
    <source>
        <dbReference type="EMBL" id="CAI4037064.1"/>
    </source>
</evidence>
<protein>
    <recommendedName>
        <fullName evidence="1">Dienelactone hydrolase domain-containing protein</fullName>
    </recommendedName>
</protein>
<gene>
    <name evidence="2" type="primary">SMKI01G0190</name>
    <name evidence="2" type="ORF">SMKI_01G0190</name>
</gene>
<dbReference type="PANTHER" id="PTHR17630">
    <property type="entry name" value="DIENELACTONE HYDROLASE"/>
    <property type="match status" value="1"/>
</dbReference>
<evidence type="ECO:0000259" key="1">
    <source>
        <dbReference type="Pfam" id="PF01738"/>
    </source>
</evidence>
<proteinExistence type="predicted"/>
<accession>A0AA35IUA7</accession>
<name>A0AA35IUA7_SACMI</name>
<dbReference type="EMBL" id="OX365757">
    <property type="protein sequence ID" value="CAI4037064.1"/>
    <property type="molecule type" value="Genomic_DNA"/>
</dbReference>
<sequence length="246" mass="27419">MASHQPGKCCFEGVYHDGSPRGHHEEIFGLDTYVTGSASPQEKVIVIMTDVYGNKFNNVLLTADKFADAGYKVFAPDILFGDAIIPDKPIDRDAWFQKHSPEVTKKIVDGFMKLLKLEYDPKFIGVVGYCFGAKFAVQHINMNEGLANVAAIAHPSFVSIDEIEAIGNERPLLISAAEEDQIFPANMRHLTEEKLKDIHAIYQLDLFSGVAHGFAARGDISNPAVKYAKEKVLLDQLYWFDHFSKV</sequence>
<dbReference type="Pfam" id="PF01738">
    <property type="entry name" value="DLH"/>
    <property type="match status" value="1"/>
</dbReference>